<evidence type="ECO:0000313" key="6">
    <source>
        <dbReference type="Proteomes" id="UP000229498"/>
    </source>
</evidence>
<dbReference type="OrthoDB" id="9775455at2"/>
<reference evidence="5 6" key="1">
    <citation type="submission" date="2017-11" db="EMBL/GenBank/DDBJ databases">
        <title>Draft genome sequence of Rhizobiales bacterium SY3-13.</title>
        <authorList>
            <person name="Sun C."/>
        </authorList>
    </citation>
    <scope>NUCLEOTIDE SEQUENCE [LARGE SCALE GENOMIC DNA]</scope>
    <source>
        <strain evidence="5 6">SY3-13</strain>
    </source>
</reference>
<proteinExistence type="inferred from homology"/>
<comment type="similarity">
    <text evidence="1">Belongs to the bacterial secretin family.</text>
</comment>
<dbReference type="PANTHER" id="PTHR30332">
    <property type="entry name" value="PROBABLE GENERAL SECRETION PATHWAY PROTEIN D"/>
    <property type="match status" value="1"/>
</dbReference>
<dbReference type="InterPro" id="IPR032789">
    <property type="entry name" value="T2SS-T3SS_pil_N"/>
</dbReference>
<evidence type="ECO:0000256" key="1">
    <source>
        <dbReference type="RuleBase" id="RU004003"/>
    </source>
</evidence>
<dbReference type="InterPro" id="IPR050810">
    <property type="entry name" value="Bact_Secretion_Sys_Channel"/>
</dbReference>
<name>A0A2M9G216_9PROT</name>
<feature type="domain" description="Type II/III secretion system secretin-like" evidence="3">
    <location>
        <begin position="246"/>
        <end position="407"/>
    </location>
</feature>
<evidence type="ECO:0000259" key="4">
    <source>
        <dbReference type="Pfam" id="PF13629"/>
    </source>
</evidence>
<organism evidence="5 6">
    <name type="scientific">Minwuia thermotolerans</name>
    <dbReference type="NCBI Taxonomy" id="2056226"/>
    <lineage>
        <taxon>Bacteria</taxon>
        <taxon>Pseudomonadati</taxon>
        <taxon>Pseudomonadota</taxon>
        <taxon>Alphaproteobacteria</taxon>
        <taxon>Minwuiales</taxon>
        <taxon>Minwuiaceae</taxon>
        <taxon>Minwuia</taxon>
    </lineage>
</organism>
<evidence type="ECO:0000259" key="3">
    <source>
        <dbReference type="Pfam" id="PF00263"/>
    </source>
</evidence>
<gene>
    <name evidence="5" type="ORF">CVT23_11785</name>
</gene>
<dbReference type="Proteomes" id="UP000229498">
    <property type="component" value="Unassembled WGS sequence"/>
</dbReference>
<dbReference type="Pfam" id="PF00263">
    <property type="entry name" value="Secretin"/>
    <property type="match status" value="1"/>
</dbReference>
<dbReference type="GO" id="GO:0015627">
    <property type="term" value="C:type II protein secretion system complex"/>
    <property type="evidence" value="ECO:0007669"/>
    <property type="project" value="TreeGrafter"/>
</dbReference>
<dbReference type="InterPro" id="IPR004846">
    <property type="entry name" value="T2SS/T3SS_dom"/>
</dbReference>
<feature type="domain" description="Pilus formation protein N-terminal" evidence="4">
    <location>
        <begin position="36"/>
        <end position="103"/>
    </location>
</feature>
<sequence length="459" mass="47755">MRIVFSILVASLMVAVAGPVFAQGAGSAVLRADGPALTIPQSGGTLLRLSRPAATVFVADPAVADVQVKSPRLIYLFGRKPGSTTFFAVDARDEVIDSRPVHVAHDVERINQAVRTISGDAPVRVQSAGTGVVIEGEVGSSAQARDINALARSLVAENEPVIDRVGVTRPMQVNLRVRVAEMSREVTKRFGLNGDLIAEAGGSLAGIATGQAPGAGTALNLRTGGAANIFASLALGPIDLNAVFDALESNQLLTTLAEPNLTARSGETASFLAGGEFPILVPQGDGTLSISFKKFGVSLSFTPTVLEDGRINLHVRPEVSQLSATGAIELDGFTIPALTTRRTETTVDLASGQSLAVAGLLQSDVSEDVSKFPGLGNLPVLGALFRSDSFRRLESELVIVVTPYLVRPVGPARVAVPTEGYEAPSDRERLIGRDSGRDLAGGTARNARALIGPAGFTIE</sequence>
<dbReference type="EMBL" id="PHIG01000032">
    <property type="protein sequence ID" value="PJK29714.1"/>
    <property type="molecule type" value="Genomic_DNA"/>
</dbReference>
<dbReference type="PANTHER" id="PTHR30332:SF17">
    <property type="entry name" value="TYPE IV PILIATION SYSTEM PROTEIN DR_0774-RELATED"/>
    <property type="match status" value="1"/>
</dbReference>
<keyword evidence="6" id="KW-1185">Reference proteome</keyword>
<dbReference type="GO" id="GO:0009306">
    <property type="term" value="P:protein secretion"/>
    <property type="evidence" value="ECO:0007669"/>
    <property type="project" value="InterPro"/>
</dbReference>
<keyword evidence="2" id="KW-0732">Signal</keyword>
<dbReference type="RefSeq" id="WP_109793739.1">
    <property type="nucleotide sequence ID" value="NZ_PHIG01000032.1"/>
</dbReference>
<comment type="caution">
    <text evidence="5">The sequence shown here is derived from an EMBL/GenBank/DDBJ whole genome shotgun (WGS) entry which is preliminary data.</text>
</comment>
<protein>
    <submittedName>
        <fullName evidence="5">Uncharacterized protein</fullName>
    </submittedName>
</protein>
<feature type="signal peptide" evidence="2">
    <location>
        <begin position="1"/>
        <end position="22"/>
    </location>
</feature>
<accession>A0A2M9G216</accession>
<evidence type="ECO:0000256" key="2">
    <source>
        <dbReference type="SAM" id="SignalP"/>
    </source>
</evidence>
<dbReference type="AlphaFoldDB" id="A0A2M9G216"/>
<evidence type="ECO:0000313" key="5">
    <source>
        <dbReference type="EMBL" id="PJK29714.1"/>
    </source>
</evidence>
<feature type="chain" id="PRO_5014721733" evidence="2">
    <location>
        <begin position="23"/>
        <end position="459"/>
    </location>
</feature>
<dbReference type="Pfam" id="PF13629">
    <property type="entry name" value="T2SS-T3SS_pil_N"/>
    <property type="match status" value="1"/>
</dbReference>